<evidence type="ECO:0000259" key="3">
    <source>
        <dbReference type="Pfam" id="PF21783"/>
    </source>
</evidence>
<feature type="domain" description="YNCE-like beta-propeller" evidence="3">
    <location>
        <begin position="26"/>
        <end position="189"/>
    </location>
</feature>
<dbReference type="SUPFAM" id="SSF50974">
    <property type="entry name" value="Nitrous oxide reductase, N-terminal domain"/>
    <property type="match status" value="1"/>
</dbReference>
<dbReference type="PANTHER" id="PTHR47197">
    <property type="entry name" value="PROTEIN NIRF"/>
    <property type="match status" value="1"/>
</dbReference>
<dbReference type="AlphaFoldDB" id="A0A1I7NHC0"/>
<feature type="signal peptide" evidence="2">
    <location>
        <begin position="1"/>
        <end position="19"/>
    </location>
</feature>
<dbReference type="InterPro" id="IPR048433">
    <property type="entry name" value="YNCE-like_beta-prop"/>
</dbReference>
<dbReference type="Gene3D" id="2.130.10.10">
    <property type="entry name" value="YVTN repeat-like/Quinoprotein amine dehydrogenase"/>
    <property type="match status" value="3"/>
</dbReference>
<protein>
    <submittedName>
        <fullName evidence="4">40-residue YVTN family beta-propeller repeat-containing protein</fullName>
    </submittedName>
</protein>
<dbReference type="Pfam" id="PF21783">
    <property type="entry name" value="YNCE"/>
    <property type="match status" value="1"/>
</dbReference>
<dbReference type="OrthoDB" id="8440964at2"/>
<dbReference type="RefSeq" id="WP_092867714.1">
    <property type="nucleotide sequence ID" value="NZ_FPCH01000002.1"/>
</dbReference>
<dbReference type="InterPro" id="IPR011964">
    <property type="entry name" value="YVTN_b-propeller_repeat"/>
</dbReference>
<dbReference type="InterPro" id="IPR051200">
    <property type="entry name" value="Host-pathogen_enzymatic-act"/>
</dbReference>
<accession>A0A1I7NHC0</accession>
<evidence type="ECO:0000313" key="4">
    <source>
        <dbReference type="EMBL" id="SFV34070.1"/>
    </source>
</evidence>
<keyword evidence="5" id="KW-1185">Reference proteome</keyword>
<dbReference type="Proteomes" id="UP000199423">
    <property type="component" value="Unassembled WGS sequence"/>
</dbReference>
<evidence type="ECO:0000256" key="1">
    <source>
        <dbReference type="ARBA" id="ARBA00022729"/>
    </source>
</evidence>
<evidence type="ECO:0000256" key="2">
    <source>
        <dbReference type="SAM" id="SignalP"/>
    </source>
</evidence>
<organism evidence="4 5">
    <name type="scientific">Hyphomicrobium facile</name>
    <dbReference type="NCBI Taxonomy" id="51670"/>
    <lineage>
        <taxon>Bacteria</taxon>
        <taxon>Pseudomonadati</taxon>
        <taxon>Pseudomonadota</taxon>
        <taxon>Alphaproteobacteria</taxon>
        <taxon>Hyphomicrobiales</taxon>
        <taxon>Hyphomicrobiaceae</taxon>
        <taxon>Hyphomicrobium</taxon>
    </lineage>
</organism>
<dbReference type="NCBIfam" id="TIGR02276">
    <property type="entry name" value="beta_rpt_yvtn"/>
    <property type="match status" value="4"/>
</dbReference>
<name>A0A1I7NHC0_9HYPH</name>
<gene>
    <name evidence="4" type="ORF">SAMN04488557_2204</name>
</gene>
<dbReference type="InterPro" id="IPR011045">
    <property type="entry name" value="N2O_reductase_N"/>
</dbReference>
<dbReference type="InterPro" id="IPR015943">
    <property type="entry name" value="WD40/YVTN_repeat-like_dom_sf"/>
</dbReference>
<feature type="chain" id="PRO_5011740223" evidence="2">
    <location>
        <begin position="20"/>
        <end position="323"/>
    </location>
</feature>
<reference evidence="5" key="1">
    <citation type="submission" date="2016-10" db="EMBL/GenBank/DDBJ databases">
        <authorList>
            <person name="Varghese N."/>
            <person name="Submissions S."/>
        </authorList>
    </citation>
    <scope>NUCLEOTIDE SEQUENCE [LARGE SCALE GENOMIC DNA]</scope>
    <source>
        <strain evidence="5">DSM 1565</strain>
    </source>
</reference>
<dbReference type="EMBL" id="FPCH01000002">
    <property type="protein sequence ID" value="SFV34070.1"/>
    <property type="molecule type" value="Genomic_DNA"/>
</dbReference>
<sequence>MKPLAGLIILLALHAVVFAGTAAARDGAAENIYVLSQDDGILSVIDTDVDEIAGKIKIPGKPAAFTINSISGEAFATLPDSGEIAVINLRGRRLARVLKIGGQPFGVASRADGRLFVGDWSANRVSIVDQTSGDVIARIPVGRSPAHLTLTRDGARLYVADREANSVAVIDAKRFEVLTEIPVGRAPFALALSSDEKQLAVANVQSATLSIVDTSKLEIRSSAATRAMPYGVAITHDDAVVLVSNQQGGSISVIDAKTHAPRAEIKVGRYPEGVAALKNGSKAYVANWFSASVSVLDLKTNTEIKRISCPEGPRMVLTGSAAP</sequence>
<proteinExistence type="predicted"/>
<evidence type="ECO:0000313" key="5">
    <source>
        <dbReference type="Proteomes" id="UP000199423"/>
    </source>
</evidence>
<dbReference type="PANTHER" id="PTHR47197:SF3">
    <property type="entry name" value="DIHYDRO-HEME D1 DEHYDROGENASE"/>
    <property type="match status" value="1"/>
</dbReference>
<dbReference type="STRING" id="51670.SAMN04488557_2204"/>
<keyword evidence="1 2" id="KW-0732">Signal</keyword>